<evidence type="ECO:0000256" key="3">
    <source>
        <dbReference type="ARBA" id="ARBA00008169"/>
    </source>
</evidence>
<evidence type="ECO:0000256" key="5">
    <source>
        <dbReference type="ARBA" id="ARBA00022490"/>
    </source>
</evidence>
<keyword evidence="5" id="KW-0963">Cytoplasm</keyword>
<evidence type="ECO:0000259" key="12">
    <source>
        <dbReference type="Pfam" id="PF20922"/>
    </source>
</evidence>
<protein>
    <submittedName>
        <fullName evidence="13">Putative anamorsin</fullName>
    </submittedName>
</protein>
<evidence type="ECO:0000256" key="1">
    <source>
        <dbReference type="ARBA" id="ARBA00001966"/>
    </source>
</evidence>
<feature type="non-terminal residue" evidence="13">
    <location>
        <position position="1"/>
    </location>
</feature>
<evidence type="ECO:0000256" key="7">
    <source>
        <dbReference type="ARBA" id="ARBA00022723"/>
    </source>
</evidence>
<evidence type="ECO:0000256" key="2">
    <source>
        <dbReference type="ARBA" id="ARBA00004496"/>
    </source>
</evidence>
<evidence type="ECO:0000256" key="4">
    <source>
        <dbReference type="ARBA" id="ARBA00022485"/>
    </source>
</evidence>
<dbReference type="InterPro" id="IPR029063">
    <property type="entry name" value="SAM-dependent_MTases_sf"/>
</dbReference>
<reference evidence="13" key="1">
    <citation type="submission" date="2014-03" db="EMBL/GenBank/DDBJ databases">
        <title>The sialotranscriptome of Amblyomma triste, Amblyomma parvum and Amblyomma cajennense ticks, uncovered by 454-based RNA-seq.</title>
        <authorList>
            <person name="Garcia G.R."/>
            <person name="Gardinassi L.G."/>
            <person name="Ribeiro J.M."/>
            <person name="Anatriello E."/>
            <person name="Ferreira B.R."/>
            <person name="Moreira H.N."/>
            <person name="Mafra C."/>
            <person name="Olegario M.M."/>
            <person name="Szabo P.J."/>
            <person name="Miranda-Santos I.K."/>
            <person name="Maruyama S.R."/>
        </authorList>
    </citation>
    <scope>NUCLEOTIDE SEQUENCE</scope>
    <source>
        <strain evidence="13">Uberlandia</strain>
        <tissue evidence="13">Salivary glands</tissue>
    </source>
</reference>
<comment type="cofactor">
    <cofactor evidence="1">
        <name>[4Fe-4S] cluster</name>
        <dbReference type="ChEBI" id="CHEBI:49883"/>
    </cofactor>
</comment>
<accession>A0A023FHC8</accession>
<dbReference type="InterPro" id="IPR049011">
    <property type="entry name" value="Anamorsin_N_metazoan"/>
</dbReference>
<dbReference type="Pfam" id="PF20922">
    <property type="entry name" value="Anamorsin_N"/>
    <property type="match status" value="1"/>
</dbReference>
<comment type="subcellular location">
    <subcellularLocation>
        <location evidence="2">Cytoplasm</location>
    </subcellularLocation>
</comment>
<keyword evidence="6" id="KW-0001">2Fe-2S</keyword>
<keyword evidence="4" id="KW-0004">4Fe-4S</keyword>
<keyword evidence="9" id="KW-0411">Iron-sulfur</keyword>
<evidence type="ECO:0000256" key="9">
    <source>
        <dbReference type="ARBA" id="ARBA00023014"/>
    </source>
</evidence>
<dbReference type="InterPro" id="IPR007785">
    <property type="entry name" value="Anamorsin"/>
</dbReference>
<dbReference type="Pfam" id="PF05093">
    <property type="entry name" value="CIAPIN1"/>
    <property type="match status" value="1"/>
</dbReference>
<comment type="similarity">
    <text evidence="3">Belongs to the anamorsin family.</text>
</comment>
<organism evidence="13">
    <name type="scientific">Amblyomma cajennense</name>
    <name type="common">Cayenne tick</name>
    <name type="synonym">Acarus cajennensis</name>
    <dbReference type="NCBI Taxonomy" id="34607"/>
    <lineage>
        <taxon>Eukaryota</taxon>
        <taxon>Metazoa</taxon>
        <taxon>Ecdysozoa</taxon>
        <taxon>Arthropoda</taxon>
        <taxon>Chelicerata</taxon>
        <taxon>Arachnida</taxon>
        <taxon>Acari</taxon>
        <taxon>Parasitiformes</taxon>
        <taxon>Ixodida</taxon>
        <taxon>Ixodoidea</taxon>
        <taxon>Ixodidae</taxon>
        <taxon>Amblyomminae</taxon>
        <taxon>Amblyomma</taxon>
    </lineage>
</organism>
<dbReference type="Gene3D" id="3.40.50.150">
    <property type="entry name" value="Vaccinia Virus protein VP39"/>
    <property type="match status" value="1"/>
</dbReference>
<evidence type="ECO:0000256" key="6">
    <source>
        <dbReference type="ARBA" id="ARBA00022714"/>
    </source>
</evidence>
<feature type="domain" description="Anamorsin C-terminal" evidence="11">
    <location>
        <begin position="246"/>
        <end position="283"/>
    </location>
</feature>
<evidence type="ECO:0000259" key="11">
    <source>
        <dbReference type="Pfam" id="PF05093"/>
    </source>
</evidence>
<evidence type="ECO:0000313" key="13">
    <source>
        <dbReference type="EMBL" id="JAC21381.1"/>
    </source>
</evidence>
<dbReference type="EMBL" id="GBBK01003101">
    <property type="protein sequence ID" value="JAC21381.1"/>
    <property type="molecule type" value="mRNA"/>
</dbReference>
<dbReference type="PANTHER" id="PTHR13273:SF14">
    <property type="entry name" value="ANAMORSIN"/>
    <property type="match status" value="1"/>
</dbReference>
<keyword evidence="10" id="KW-0496">Mitochondrion</keyword>
<dbReference type="GO" id="GO:0005737">
    <property type="term" value="C:cytoplasm"/>
    <property type="evidence" value="ECO:0007669"/>
    <property type="project" value="UniProtKB-SubCell"/>
</dbReference>
<dbReference type="GO" id="GO:0051537">
    <property type="term" value="F:2 iron, 2 sulfur cluster binding"/>
    <property type="evidence" value="ECO:0007669"/>
    <property type="project" value="UniProtKB-KW"/>
</dbReference>
<keyword evidence="7" id="KW-0479">Metal-binding</keyword>
<dbReference type="PANTHER" id="PTHR13273">
    <property type="entry name" value="ANAMORSIN"/>
    <property type="match status" value="1"/>
</dbReference>
<dbReference type="GO" id="GO:0046872">
    <property type="term" value="F:metal ion binding"/>
    <property type="evidence" value="ECO:0007669"/>
    <property type="project" value="UniProtKB-KW"/>
</dbReference>
<dbReference type="InterPro" id="IPR046408">
    <property type="entry name" value="CIAPIN1"/>
</dbReference>
<dbReference type="AlphaFoldDB" id="A0A023FHC8"/>
<feature type="domain" description="Anamorsin N-terminal" evidence="12">
    <location>
        <begin position="23"/>
        <end position="134"/>
    </location>
</feature>
<dbReference type="GO" id="GO:0016226">
    <property type="term" value="P:iron-sulfur cluster assembly"/>
    <property type="evidence" value="ECO:0007669"/>
    <property type="project" value="InterPro"/>
</dbReference>
<name>A0A023FHC8_AMBCJ</name>
<evidence type="ECO:0000256" key="8">
    <source>
        <dbReference type="ARBA" id="ARBA00023004"/>
    </source>
</evidence>
<dbReference type="HAMAP" id="MF_03115">
    <property type="entry name" value="Anamorsin"/>
    <property type="match status" value="1"/>
</dbReference>
<proteinExistence type="evidence at transcript level"/>
<dbReference type="GO" id="GO:0051539">
    <property type="term" value="F:4 iron, 4 sulfur cluster binding"/>
    <property type="evidence" value="ECO:0007669"/>
    <property type="project" value="UniProtKB-KW"/>
</dbReference>
<sequence length="302" mass="32701">TRRVRLTQVAHSTEGMDKVLKRGDRVLVLWEGQVVAERLKDVVEKIQSLIQDPSLCQVENAQKLPESEHPGSSFDATVLGFVTPQMRPSSDTLVNIIGLLKPNGKLLVKLSGADLDPGNLVYNLKLSGFVDICQNISDGDSVEITCSKPSYEIGSSSKLPFAGATIGSQEPSTDVGKIWSLSAQDMLDGDVELVDPDQLITEEDFKKPDPSALKACGGEKKRRACRNCTCGLAEELDREAAAKAAAVQQPKSSCGNCYLGDAFRCASCPYRGLPAFKPGEKIVLTEDQLAVDSEQLKKIHLR</sequence>
<keyword evidence="8" id="KW-0408">Iron</keyword>
<evidence type="ECO:0000256" key="10">
    <source>
        <dbReference type="ARBA" id="ARBA00023128"/>
    </source>
</evidence>